<dbReference type="Gene3D" id="3.90.550.10">
    <property type="entry name" value="Spore Coat Polysaccharide Biosynthesis Protein SpsA, Chain A"/>
    <property type="match status" value="1"/>
</dbReference>
<gene>
    <name evidence="8" type="ORF">RO1_36760</name>
</gene>
<proteinExistence type="predicted"/>
<evidence type="ECO:0000256" key="1">
    <source>
        <dbReference type="ARBA" id="ARBA00022679"/>
    </source>
</evidence>
<dbReference type="PANTHER" id="PTHR43584:SF3">
    <property type="entry name" value="BIFUNCTIONAL PROTEIN GLMU"/>
    <property type="match status" value="1"/>
</dbReference>
<evidence type="ECO:0000259" key="7">
    <source>
        <dbReference type="Pfam" id="PF00483"/>
    </source>
</evidence>
<dbReference type="HOGENOM" id="CLU_029499_15_0_9"/>
<dbReference type="KEGG" id="rix:RO1_36760"/>
<dbReference type="CDD" id="cd02540">
    <property type="entry name" value="GT2_GlmU_N_bac"/>
    <property type="match status" value="1"/>
</dbReference>
<accession>D4L2T4</accession>
<evidence type="ECO:0000256" key="5">
    <source>
        <dbReference type="ARBA" id="ARBA00048493"/>
    </source>
</evidence>
<evidence type="ECO:0000256" key="4">
    <source>
        <dbReference type="ARBA" id="ARBA00048247"/>
    </source>
</evidence>
<evidence type="ECO:0000313" key="9">
    <source>
        <dbReference type="Proteomes" id="UP000008953"/>
    </source>
</evidence>
<dbReference type="GO" id="GO:0003977">
    <property type="term" value="F:UDP-N-acetylglucosamine diphosphorylase activity"/>
    <property type="evidence" value="ECO:0007669"/>
    <property type="project" value="UniProtKB-EC"/>
</dbReference>
<comment type="catalytic activity">
    <reaction evidence="4">
        <text>alpha-D-glucosamine 1-phosphate + acetyl-CoA = N-acetyl-alpha-D-glucosamine 1-phosphate + CoA + H(+)</text>
        <dbReference type="Rhea" id="RHEA:13725"/>
        <dbReference type="ChEBI" id="CHEBI:15378"/>
        <dbReference type="ChEBI" id="CHEBI:57287"/>
        <dbReference type="ChEBI" id="CHEBI:57288"/>
        <dbReference type="ChEBI" id="CHEBI:57776"/>
        <dbReference type="ChEBI" id="CHEBI:58516"/>
        <dbReference type="EC" id="2.3.1.157"/>
    </reaction>
</comment>
<reference evidence="8 9" key="1">
    <citation type="submission" date="2010-03" db="EMBL/GenBank/DDBJ databases">
        <title>The genome sequence of Roseburia intestinalis XB6B4.</title>
        <authorList>
            <consortium name="metaHIT consortium -- http://www.metahit.eu/"/>
            <person name="Pajon A."/>
            <person name="Turner K."/>
            <person name="Parkhill J."/>
            <person name="Bernalier A."/>
        </authorList>
    </citation>
    <scope>NUCLEOTIDE SEQUENCE [LARGE SCALE GENOMIC DNA]</scope>
    <source>
        <strain evidence="8 9">XB6B4</strain>
    </source>
</reference>
<comment type="function">
    <text evidence="6">Catalyzes the last two sequential reactions in the de novo biosynthetic pathway for UDP-N-acetylglucosamine (UDP-GlcNAc). The C-terminal domain catalyzes the transfer of acetyl group from acetyl coenzyme A to glucosamine-1-phosphate (GlcN-1-P) to produce N-acetylglucosamine-1-phosphate (GlcNAc-1-P), which is converted into UDP-GlcNAc by the transfer of uridine 5-monophosphate (from uridine 5-triphosphate), a reaction catalyzed by the N-terminal domain.</text>
</comment>
<dbReference type="InterPro" id="IPR029044">
    <property type="entry name" value="Nucleotide-diphossugar_trans"/>
</dbReference>
<dbReference type="GO" id="GO:0019134">
    <property type="term" value="F:glucosamine-1-phosphate N-acetyltransferase activity"/>
    <property type="evidence" value="ECO:0007669"/>
    <property type="project" value="UniProtKB-EC"/>
</dbReference>
<dbReference type="InterPro" id="IPR050065">
    <property type="entry name" value="GlmU-like"/>
</dbReference>
<evidence type="ECO:0000256" key="6">
    <source>
        <dbReference type="ARBA" id="ARBA00049628"/>
    </source>
</evidence>
<evidence type="ECO:0000256" key="3">
    <source>
        <dbReference type="ARBA" id="ARBA00023315"/>
    </source>
</evidence>
<dbReference type="EMBL" id="FP929050">
    <property type="protein sequence ID" value="CBL13924.1"/>
    <property type="molecule type" value="Genomic_DNA"/>
</dbReference>
<name>D4L2T4_9FIRM</name>
<keyword evidence="2" id="KW-0548">Nucleotidyltransferase</keyword>
<dbReference type="Pfam" id="PF00483">
    <property type="entry name" value="NTP_transferase"/>
    <property type="match status" value="1"/>
</dbReference>
<dbReference type="Proteomes" id="UP000008953">
    <property type="component" value="Chromosome"/>
</dbReference>
<dbReference type="AlphaFoldDB" id="D4L2T4"/>
<sequence length="263" mass="29547">MVNNIRKKARRCRRIHMEQLKAVILAAGKGTRMKSDLPKVVHTIEGKCLVDYAIEAAIGAGAEDICLVVGYKYEVVRETILHQEVNFVLQEEQLGTGHAVRCAKDFLGDEGQTMILFGDTPLITAETLKRLREYHTENKNTVTVLSAMVEDPTGYGRIIRDADGNFVKSVEHKDASEEERASHEINSGMYIFDTRELKEALEKIQPNNAQGEYYLPDTLTIIKDKGLKVDAFALSDPEDIMGVNDQEQLKSAAEIIRRRNQAK</sequence>
<feature type="domain" description="Nucleotidyl transferase" evidence="7">
    <location>
        <begin position="21"/>
        <end position="220"/>
    </location>
</feature>
<keyword evidence="3" id="KW-0012">Acyltransferase</keyword>
<dbReference type="InterPro" id="IPR005835">
    <property type="entry name" value="NTP_transferase_dom"/>
</dbReference>
<dbReference type="SUPFAM" id="SSF53448">
    <property type="entry name" value="Nucleotide-diphospho-sugar transferases"/>
    <property type="match status" value="1"/>
</dbReference>
<organism evidence="8 9">
    <name type="scientific">Roseburia intestinalis XB6B4</name>
    <dbReference type="NCBI Taxonomy" id="718255"/>
    <lineage>
        <taxon>Bacteria</taxon>
        <taxon>Bacillati</taxon>
        <taxon>Bacillota</taxon>
        <taxon>Clostridia</taxon>
        <taxon>Lachnospirales</taxon>
        <taxon>Lachnospiraceae</taxon>
        <taxon>Roseburia</taxon>
    </lineage>
</organism>
<reference evidence="8 9" key="2">
    <citation type="submission" date="2010-03" db="EMBL/GenBank/DDBJ databases">
        <authorList>
            <person name="Pajon A."/>
        </authorList>
    </citation>
    <scope>NUCLEOTIDE SEQUENCE [LARGE SCALE GENOMIC DNA]</scope>
    <source>
        <strain evidence="8 9">XB6B4</strain>
    </source>
</reference>
<protein>
    <submittedName>
        <fullName evidence="8">N-acetylglucosamine-1-phosphate uridyltransferase (Contains nucleotidyltransferase and I-patch acetyltransferase domains)</fullName>
    </submittedName>
</protein>
<evidence type="ECO:0000313" key="8">
    <source>
        <dbReference type="EMBL" id="CBL13924.1"/>
    </source>
</evidence>
<comment type="catalytic activity">
    <reaction evidence="5">
        <text>N-acetyl-alpha-D-glucosamine 1-phosphate + UTP + H(+) = UDP-N-acetyl-alpha-D-glucosamine + diphosphate</text>
        <dbReference type="Rhea" id="RHEA:13509"/>
        <dbReference type="ChEBI" id="CHEBI:15378"/>
        <dbReference type="ChEBI" id="CHEBI:33019"/>
        <dbReference type="ChEBI" id="CHEBI:46398"/>
        <dbReference type="ChEBI" id="CHEBI:57705"/>
        <dbReference type="ChEBI" id="CHEBI:57776"/>
        <dbReference type="EC" id="2.7.7.23"/>
    </reaction>
</comment>
<keyword evidence="1 8" id="KW-0808">Transferase</keyword>
<dbReference type="PANTHER" id="PTHR43584">
    <property type="entry name" value="NUCLEOTIDYL TRANSFERASE"/>
    <property type="match status" value="1"/>
</dbReference>
<dbReference type="PATRIC" id="fig|718255.3.peg.1040"/>
<evidence type="ECO:0000256" key="2">
    <source>
        <dbReference type="ARBA" id="ARBA00022695"/>
    </source>
</evidence>